<comment type="caution">
    <text evidence="2">The sequence shown here is derived from an EMBL/GenBank/DDBJ whole genome shotgun (WGS) entry which is preliminary data.</text>
</comment>
<feature type="compositionally biased region" description="Basic and acidic residues" evidence="1">
    <location>
        <begin position="14"/>
        <end position="31"/>
    </location>
</feature>
<evidence type="ECO:0000256" key="1">
    <source>
        <dbReference type="SAM" id="MobiDB-lite"/>
    </source>
</evidence>
<dbReference type="AlphaFoldDB" id="A0A0S8JJH4"/>
<feature type="region of interest" description="Disordered" evidence="1">
    <location>
        <begin position="1"/>
        <end position="65"/>
    </location>
</feature>
<name>A0A0S8JJH4_UNCT6</name>
<dbReference type="EMBL" id="LJVA01000097">
    <property type="protein sequence ID" value="KPL08909.1"/>
    <property type="molecule type" value="Genomic_DNA"/>
</dbReference>
<dbReference type="Proteomes" id="UP000051035">
    <property type="component" value="Unassembled WGS sequence"/>
</dbReference>
<gene>
    <name evidence="2" type="ORF">AMJ71_07780</name>
</gene>
<proteinExistence type="predicted"/>
<evidence type="ECO:0000313" key="3">
    <source>
        <dbReference type="Proteomes" id="UP000051035"/>
    </source>
</evidence>
<organism evidence="2 3">
    <name type="scientific">candidate division TA06 bacterium SM1_40</name>
    <dbReference type="NCBI Taxonomy" id="1703773"/>
    <lineage>
        <taxon>Bacteria</taxon>
        <taxon>Bacteria division TA06</taxon>
    </lineage>
</organism>
<accession>A0A0S8JJH4</accession>
<evidence type="ECO:0000313" key="2">
    <source>
        <dbReference type="EMBL" id="KPL08909.1"/>
    </source>
</evidence>
<reference evidence="2 3" key="1">
    <citation type="journal article" date="2015" name="Microbiome">
        <title>Genomic resolution of linkages in carbon, nitrogen, and sulfur cycling among widespread estuary sediment bacteria.</title>
        <authorList>
            <person name="Baker B.J."/>
            <person name="Lazar C.S."/>
            <person name="Teske A.P."/>
            <person name="Dick G.J."/>
        </authorList>
    </citation>
    <scope>NUCLEOTIDE SEQUENCE [LARGE SCALE GENOMIC DNA]</scope>
    <source>
        <strain evidence="2">SM1_40</strain>
    </source>
</reference>
<feature type="compositionally biased region" description="Low complexity" evidence="1">
    <location>
        <begin position="39"/>
        <end position="52"/>
    </location>
</feature>
<protein>
    <submittedName>
        <fullName evidence="2">Uncharacterized protein</fullName>
    </submittedName>
</protein>
<sequence>MRHRGRGPGALDRSVGRARDGNEKHIVKEKDGGDDDFDTTSGNGAASESAGALWAPKRMRQRADI</sequence>